<feature type="compositionally biased region" description="Basic and acidic residues" evidence="1">
    <location>
        <begin position="144"/>
        <end position="157"/>
    </location>
</feature>
<name>A0A8H7AI43_9EURO</name>
<evidence type="ECO:0000313" key="2">
    <source>
        <dbReference type="EMBL" id="KAF7507427.1"/>
    </source>
</evidence>
<reference evidence="2" key="1">
    <citation type="submission" date="2020-02" db="EMBL/GenBank/DDBJ databases">
        <authorList>
            <person name="Palmer J.M."/>
        </authorList>
    </citation>
    <scope>NUCLEOTIDE SEQUENCE</scope>
    <source>
        <strain evidence="2">EPUS1.4</strain>
        <tissue evidence="2">Thallus</tissue>
    </source>
</reference>
<dbReference type="OrthoDB" id="5408734at2759"/>
<gene>
    <name evidence="2" type="ORF">GJ744_010486</name>
</gene>
<comment type="caution">
    <text evidence="2">The sequence shown here is derived from an EMBL/GenBank/DDBJ whole genome shotgun (WGS) entry which is preliminary data.</text>
</comment>
<dbReference type="AlphaFoldDB" id="A0A8H7AI43"/>
<keyword evidence="3" id="KW-1185">Reference proteome</keyword>
<feature type="region of interest" description="Disordered" evidence="1">
    <location>
        <begin position="67"/>
        <end position="165"/>
    </location>
</feature>
<feature type="compositionally biased region" description="Polar residues" evidence="1">
    <location>
        <begin position="123"/>
        <end position="140"/>
    </location>
</feature>
<organism evidence="2 3">
    <name type="scientific">Endocarpon pusillum</name>
    <dbReference type="NCBI Taxonomy" id="364733"/>
    <lineage>
        <taxon>Eukaryota</taxon>
        <taxon>Fungi</taxon>
        <taxon>Dikarya</taxon>
        <taxon>Ascomycota</taxon>
        <taxon>Pezizomycotina</taxon>
        <taxon>Eurotiomycetes</taxon>
        <taxon>Chaetothyriomycetidae</taxon>
        <taxon>Verrucariales</taxon>
        <taxon>Verrucariaceae</taxon>
        <taxon>Endocarpon</taxon>
    </lineage>
</organism>
<proteinExistence type="predicted"/>
<feature type="compositionally biased region" description="Polar residues" evidence="1">
    <location>
        <begin position="76"/>
        <end position="89"/>
    </location>
</feature>
<dbReference type="EMBL" id="JAACFV010000069">
    <property type="protein sequence ID" value="KAF7507427.1"/>
    <property type="molecule type" value="Genomic_DNA"/>
</dbReference>
<evidence type="ECO:0000313" key="3">
    <source>
        <dbReference type="Proteomes" id="UP000606974"/>
    </source>
</evidence>
<sequence length="165" mass="18023">MPNATTDDSWRASGRPVSTIARSFSAALDEAFFMKPVLDNLSQSVAQKQQSVSTQKTELEELEARLRETEARLKAQQASDSSSTSPAQTRNRDGRKDNNNNNARSRNGVDRAFDPSGPRRNAKSSLPPTRQENTSPQAQASKIGGRDPRTKNFEMKRSGGNADGA</sequence>
<dbReference type="Proteomes" id="UP000606974">
    <property type="component" value="Unassembled WGS sequence"/>
</dbReference>
<protein>
    <submittedName>
        <fullName evidence="2">Uncharacterized protein</fullName>
    </submittedName>
</protein>
<accession>A0A8H7AI43</accession>
<evidence type="ECO:0000256" key="1">
    <source>
        <dbReference type="SAM" id="MobiDB-lite"/>
    </source>
</evidence>